<dbReference type="SUPFAM" id="SSF55620">
    <property type="entry name" value="Tetrahydrobiopterin biosynthesis enzymes-like"/>
    <property type="match status" value="1"/>
</dbReference>
<dbReference type="InterPro" id="IPR006156">
    <property type="entry name" value="Dihydroneopterin_aldolase"/>
</dbReference>
<evidence type="ECO:0000256" key="4">
    <source>
        <dbReference type="ARBA" id="ARBA00022909"/>
    </source>
</evidence>
<evidence type="ECO:0000256" key="1">
    <source>
        <dbReference type="ARBA" id="ARBA00001353"/>
    </source>
</evidence>
<keyword evidence="9" id="KW-1185">Reference proteome</keyword>
<dbReference type="OrthoDB" id="7580479at2"/>
<dbReference type="InterPro" id="IPR006157">
    <property type="entry name" value="FolB_dom"/>
</dbReference>
<comment type="similarity">
    <text evidence="3 6">Belongs to the DHNA family.</text>
</comment>
<dbReference type="Pfam" id="PF02152">
    <property type="entry name" value="FolB"/>
    <property type="match status" value="1"/>
</dbReference>
<comment type="catalytic activity">
    <reaction evidence="1 6">
        <text>7,8-dihydroneopterin = 6-hydroxymethyl-7,8-dihydropterin + glycolaldehyde</text>
        <dbReference type="Rhea" id="RHEA:10540"/>
        <dbReference type="ChEBI" id="CHEBI:17001"/>
        <dbReference type="ChEBI" id="CHEBI:17071"/>
        <dbReference type="ChEBI" id="CHEBI:44841"/>
        <dbReference type="EC" id="4.1.2.25"/>
    </reaction>
</comment>
<dbReference type="GO" id="GO:0005737">
    <property type="term" value="C:cytoplasm"/>
    <property type="evidence" value="ECO:0007669"/>
    <property type="project" value="TreeGrafter"/>
</dbReference>
<dbReference type="EC" id="4.1.2.25" evidence="6"/>
<dbReference type="AlphaFoldDB" id="A0A501PGT5"/>
<accession>A0A501PGT5</accession>
<protein>
    <recommendedName>
        <fullName evidence="6">7,8-dihydroneopterin aldolase</fullName>
        <ecNumber evidence="6">4.1.2.25</ecNumber>
    </recommendedName>
</protein>
<evidence type="ECO:0000256" key="3">
    <source>
        <dbReference type="ARBA" id="ARBA00005708"/>
    </source>
</evidence>
<dbReference type="GO" id="GO:0046656">
    <property type="term" value="P:folic acid biosynthetic process"/>
    <property type="evidence" value="ECO:0007669"/>
    <property type="project" value="UniProtKB-UniRule"/>
</dbReference>
<proteinExistence type="inferred from homology"/>
<dbReference type="Proteomes" id="UP000319148">
    <property type="component" value="Unassembled WGS sequence"/>
</dbReference>
<name>A0A501PGT5_9PROT</name>
<evidence type="ECO:0000313" key="8">
    <source>
        <dbReference type="EMBL" id="TPD59415.1"/>
    </source>
</evidence>
<evidence type="ECO:0000313" key="9">
    <source>
        <dbReference type="Proteomes" id="UP000319148"/>
    </source>
</evidence>
<comment type="caution">
    <text evidence="8">The sequence shown here is derived from an EMBL/GenBank/DDBJ whole genome shotgun (WGS) entry which is preliminary data.</text>
</comment>
<dbReference type="Gene3D" id="3.30.1130.10">
    <property type="match status" value="1"/>
</dbReference>
<sequence>MQKSNLTPLKLANAAKSLRHVFVNDLIIDGHIGIYDHEKEKAQKIKISVDLAVEESEHPLQDDINNVLCYEAIVNNIETMVHSGHIHLVETLAENIAQMNLQDARVATVRVRVEKLEAFSNTASVGVEIERSRKL</sequence>
<dbReference type="SMART" id="SM00905">
    <property type="entry name" value="FolB"/>
    <property type="match status" value="1"/>
</dbReference>
<dbReference type="UniPathway" id="UPA00077">
    <property type="reaction ID" value="UER00154"/>
</dbReference>
<comment type="function">
    <text evidence="6">Catalyzes the conversion of 7,8-dihydroneopterin to 6-hydroxymethyl-7,8-dihydropterin.</text>
</comment>
<organism evidence="8 9">
    <name type="scientific">Emcibacter nanhaiensis</name>
    <dbReference type="NCBI Taxonomy" id="1505037"/>
    <lineage>
        <taxon>Bacteria</taxon>
        <taxon>Pseudomonadati</taxon>
        <taxon>Pseudomonadota</taxon>
        <taxon>Alphaproteobacteria</taxon>
        <taxon>Emcibacterales</taxon>
        <taxon>Emcibacteraceae</taxon>
        <taxon>Emcibacter</taxon>
    </lineage>
</organism>
<dbReference type="PANTHER" id="PTHR42844:SF1">
    <property type="entry name" value="DIHYDRONEOPTERIN ALDOLASE 1-RELATED"/>
    <property type="match status" value="1"/>
</dbReference>
<evidence type="ECO:0000259" key="7">
    <source>
        <dbReference type="SMART" id="SM00905"/>
    </source>
</evidence>
<dbReference type="RefSeq" id="WP_139941078.1">
    <property type="nucleotide sequence ID" value="NZ_JBHSYP010000006.1"/>
</dbReference>
<dbReference type="GO" id="GO:0004150">
    <property type="term" value="F:dihydroneopterin aldolase activity"/>
    <property type="evidence" value="ECO:0007669"/>
    <property type="project" value="UniProtKB-UniRule"/>
</dbReference>
<reference evidence="9" key="1">
    <citation type="submission" date="2019-06" db="EMBL/GenBank/DDBJ databases">
        <title>The complete genome of Emcibacter congregatus ZYLT.</title>
        <authorList>
            <person name="Zhao Z."/>
        </authorList>
    </citation>
    <scope>NUCLEOTIDE SEQUENCE [LARGE SCALE GENOMIC DNA]</scope>
    <source>
        <strain evidence="9">MCCC 1A06723</strain>
    </source>
</reference>
<comment type="pathway">
    <text evidence="2 6">Cofactor biosynthesis; tetrahydrofolate biosynthesis; 2-amino-4-hydroxy-6-hydroxymethyl-7,8-dihydropteridine diphosphate from 7,8-dihydroneopterin triphosphate: step 3/4.</text>
</comment>
<dbReference type="GO" id="GO:0046654">
    <property type="term" value="P:tetrahydrofolate biosynthetic process"/>
    <property type="evidence" value="ECO:0007669"/>
    <property type="project" value="UniProtKB-UniRule"/>
</dbReference>
<dbReference type="InterPro" id="IPR043133">
    <property type="entry name" value="GTP-CH-I_C/QueF"/>
</dbReference>
<dbReference type="EMBL" id="VFIY01000014">
    <property type="protein sequence ID" value="TPD59415.1"/>
    <property type="molecule type" value="Genomic_DNA"/>
</dbReference>
<dbReference type="PANTHER" id="PTHR42844">
    <property type="entry name" value="DIHYDRONEOPTERIN ALDOLASE 1-RELATED"/>
    <property type="match status" value="1"/>
</dbReference>
<feature type="domain" description="Dihydroneopterin aldolase/epimerase" evidence="7">
    <location>
        <begin position="21"/>
        <end position="131"/>
    </location>
</feature>
<keyword evidence="5 6" id="KW-0456">Lyase</keyword>
<dbReference type="NCBIfam" id="TIGR00525">
    <property type="entry name" value="folB"/>
    <property type="match status" value="1"/>
</dbReference>
<dbReference type="NCBIfam" id="TIGR00526">
    <property type="entry name" value="folB_dom"/>
    <property type="match status" value="1"/>
</dbReference>
<evidence type="ECO:0000256" key="5">
    <source>
        <dbReference type="ARBA" id="ARBA00023239"/>
    </source>
</evidence>
<evidence type="ECO:0000256" key="2">
    <source>
        <dbReference type="ARBA" id="ARBA00005013"/>
    </source>
</evidence>
<evidence type="ECO:0000256" key="6">
    <source>
        <dbReference type="RuleBase" id="RU362079"/>
    </source>
</evidence>
<gene>
    <name evidence="8" type="primary">folB</name>
    <name evidence="8" type="ORF">FIV46_11515</name>
</gene>
<keyword evidence="4 6" id="KW-0289">Folate biosynthesis</keyword>